<organism evidence="1 2">
    <name type="scientific">Leptospira haakeii</name>
    <dbReference type="NCBI Taxonomy" id="2023198"/>
    <lineage>
        <taxon>Bacteria</taxon>
        <taxon>Pseudomonadati</taxon>
        <taxon>Spirochaetota</taxon>
        <taxon>Spirochaetia</taxon>
        <taxon>Leptospirales</taxon>
        <taxon>Leptospiraceae</taxon>
        <taxon>Leptospira</taxon>
    </lineage>
</organism>
<dbReference type="RefSeq" id="WP_100724099.1">
    <property type="nucleotide sequence ID" value="NZ_NPEG01000007.1"/>
</dbReference>
<gene>
    <name evidence="1" type="ORF">CH363_10160</name>
</gene>
<name>A0ABX4PJT5_9LEPT</name>
<protein>
    <recommendedName>
        <fullName evidence="3">Lipoprotein</fullName>
    </recommendedName>
</protein>
<evidence type="ECO:0000313" key="2">
    <source>
        <dbReference type="Proteomes" id="UP000231857"/>
    </source>
</evidence>
<proteinExistence type="predicted"/>
<reference evidence="1 2" key="1">
    <citation type="submission" date="2017-07" db="EMBL/GenBank/DDBJ databases">
        <title>Leptospira spp. isolated from tropical soils.</title>
        <authorList>
            <person name="Thibeaux R."/>
            <person name="Iraola G."/>
            <person name="Ferres I."/>
            <person name="Bierque E."/>
            <person name="Girault D."/>
            <person name="Soupe-Gilbert M.-E."/>
            <person name="Picardeau M."/>
            <person name="Goarant C."/>
        </authorList>
    </citation>
    <scope>NUCLEOTIDE SEQUENCE [LARGE SCALE GENOMIC DNA]</scope>
    <source>
        <strain evidence="1 2">ATI7-C-A2</strain>
    </source>
</reference>
<keyword evidence="2" id="KW-1185">Reference proteome</keyword>
<evidence type="ECO:0008006" key="3">
    <source>
        <dbReference type="Google" id="ProtNLM"/>
    </source>
</evidence>
<comment type="caution">
    <text evidence="1">The sequence shown here is derived from an EMBL/GenBank/DDBJ whole genome shotgun (WGS) entry which is preliminary data.</text>
</comment>
<evidence type="ECO:0000313" key="1">
    <source>
        <dbReference type="EMBL" id="PKA15873.1"/>
    </source>
</evidence>
<accession>A0ABX4PJT5</accession>
<sequence>MNSFSAFIQIFKFHLTYGIILQGFLSCTYVPVSGWGTVTGGEAKRKLGAAISSQASISTFLNLSGISNGGTCGGGAINQNLTENESNGNDTFQEAYLSSYNKVLIPGVNGSTMTYTGAIDSDNEFDFIYVYSNVPSQIDILKTGGTATCGAFFGLEYHNNNTSEDVGFGSPDPIGHGFYGSGPSLTDNDEIYIRCTGTTAQTYTILFTDQTPISPTTPTITDPSNVSDNSFLASYIFFSTAHIDPSKTYTEESVDSCISEIKKKGPIITLYNAEAKRQASLCGKETVTIDRNIMLGNACKLEQAKVIQLGDLGFP</sequence>
<dbReference type="EMBL" id="NPEI01000005">
    <property type="protein sequence ID" value="PKA15873.1"/>
    <property type="molecule type" value="Genomic_DNA"/>
</dbReference>
<dbReference type="Proteomes" id="UP000231857">
    <property type="component" value="Unassembled WGS sequence"/>
</dbReference>